<accession>A0A7K3WMJ7</accession>
<evidence type="ECO:0000313" key="3">
    <source>
        <dbReference type="Proteomes" id="UP000486602"/>
    </source>
</evidence>
<organism evidence="2 3">
    <name type="scientific">Cryomorpha ignava</name>
    <dbReference type="NCBI Taxonomy" id="101383"/>
    <lineage>
        <taxon>Bacteria</taxon>
        <taxon>Pseudomonadati</taxon>
        <taxon>Bacteroidota</taxon>
        <taxon>Flavobacteriia</taxon>
        <taxon>Flavobacteriales</taxon>
        <taxon>Cryomorphaceae</taxon>
        <taxon>Cryomorpha</taxon>
    </lineage>
</organism>
<gene>
    <name evidence="2" type="ORF">G3O08_01770</name>
</gene>
<evidence type="ECO:0000256" key="1">
    <source>
        <dbReference type="SAM" id="SignalP"/>
    </source>
</evidence>
<keyword evidence="1" id="KW-0732">Signal</keyword>
<proteinExistence type="predicted"/>
<feature type="signal peptide" evidence="1">
    <location>
        <begin position="1"/>
        <end position="19"/>
    </location>
</feature>
<name>A0A7K3WMJ7_9FLAO</name>
<dbReference type="AlphaFoldDB" id="A0A7K3WMJ7"/>
<keyword evidence="3" id="KW-1185">Reference proteome</keyword>
<protein>
    <submittedName>
        <fullName evidence="2">Uncharacterized protein</fullName>
    </submittedName>
</protein>
<dbReference type="EMBL" id="JAAGVY010000002">
    <property type="protein sequence ID" value="NEN22231.1"/>
    <property type="molecule type" value="Genomic_DNA"/>
</dbReference>
<reference evidence="2 3" key="1">
    <citation type="submission" date="2020-02" db="EMBL/GenBank/DDBJ databases">
        <title>Out from the shadows clarifying the taxonomy of the family Cryomorphaceae and related taxa by utilizing the GTDB taxonomic framework.</title>
        <authorList>
            <person name="Bowman J.P."/>
        </authorList>
    </citation>
    <scope>NUCLEOTIDE SEQUENCE [LARGE SCALE GENOMIC DNA]</scope>
    <source>
        <strain evidence="2 3">QSSC 1-22</strain>
    </source>
</reference>
<sequence length="118" mass="13681">MRWLFIVISLGISISTANAEDISAVVSESRAILTIKDVDRVEFEMFKRIKILSEKGSYHSRVDFYEKNFRNAAIYNVTVKDEYGKVVLATTKRILRKRRLLNTLILTMIFIDFTSIVD</sequence>
<comment type="caution">
    <text evidence="2">The sequence shown here is derived from an EMBL/GenBank/DDBJ whole genome shotgun (WGS) entry which is preliminary data.</text>
</comment>
<dbReference type="RefSeq" id="WP_163282953.1">
    <property type="nucleotide sequence ID" value="NZ_JAAGVY010000002.1"/>
</dbReference>
<feature type="chain" id="PRO_5029623083" evidence="1">
    <location>
        <begin position="20"/>
        <end position="118"/>
    </location>
</feature>
<evidence type="ECO:0000313" key="2">
    <source>
        <dbReference type="EMBL" id="NEN22231.1"/>
    </source>
</evidence>
<dbReference type="Proteomes" id="UP000486602">
    <property type="component" value="Unassembled WGS sequence"/>
</dbReference>